<dbReference type="PROSITE" id="PS50977">
    <property type="entry name" value="HTH_TETR_2"/>
    <property type="match status" value="1"/>
</dbReference>
<dbReference type="Gene3D" id="1.10.357.10">
    <property type="entry name" value="Tetracycline Repressor, domain 2"/>
    <property type="match status" value="1"/>
</dbReference>
<dbReference type="PANTHER" id="PTHR30055">
    <property type="entry name" value="HTH-TYPE TRANSCRIPTIONAL REGULATOR RUTR"/>
    <property type="match status" value="1"/>
</dbReference>
<feature type="domain" description="HTH tetR-type" evidence="6">
    <location>
        <begin position="30"/>
        <end position="90"/>
    </location>
</feature>
<keyword evidence="1" id="KW-0805">Transcription regulation</keyword>
<feature type="compositionally biased region" description="Basic and acidic residues" evidence="5">
    <location>
        <begin position="14"/>
        <end position="28"/>
    </location>
</feature>
<dbReference type="PANTHER" id="PTHR30055:SF238">
    <property type="entry name" value="MYCOFACTOCIN BIOSYNTHESIS TRANSCRIPTIONAL REGULATOR MFTR-RELATED"/>
    <property type="match status" value="1"/>
</dbReference>
<keyword evidence="8" id="KW-1185">Reference proteome</keyword>
<dbReference type="InterPro" id="IPR009057">
    <property type="entry name" value="Homeodomain-like_sf"/>
</dbReference>
<protein>
    <submittedName>
        <fullName evidence="7">HTH-type transcriptional regulator EthR</fullName>
    </submittedName>
</protein>
<evidence type="ECO:0000256" key="4">
    <source>
        <dbReference type="PROSITE-ProRule" id="PRU00335"/>
    </source>
</evidence>
<name>A0A2P4UN09_9ACTN</name>
<evidence type="ECO:0000313" key="8">
    <source>
        <dbReference type="Proteomes" id="UP000242367"/>
    </source>
</evidence>
<proteinExistence type="predicted"/>
<sequence>MKPETKTTMAGPESSDKRRYRGMDGDERQAARRTGLLEAGLELFGTVGYPATTVEAVCRQAGLAKKYFYESFADREALMLTIYDDLIRQGQEAALIAVAEAGPTIEQRITAGLTATVHAFGTDPRVTRLAFREIIRVATHGSEERYRQVKRDFAEFIIGVLTETVGIPRTKRIQMGTTQLVGAFNELMTERVLGHLDATLDEITEISITLFTVLYEQYMRELAEGR</sequence>
<evidence type="ECO:0000256" key="5">
    <source>
        <dbReference type="SAM" id="MobiDB-lite"/>
    </source>
</evidence>
<comment type="caution">
    <text evidence="7">The sequence shown here is derived from an EMBL/GenBank/DDBJ whole genome shotgun (WGS) entry which is preliminary data.</text>
</comment>
<feature type="region of interest" description="Disordered" evidence="5">
    <location>
        <begin position="1"/>
        <end position="28"/>
    </location>
</feature>
<dbReference type="Proteomes" id="UP000242367">
    <property type="component" value="Unassembled WGS sequence"/>
</dbReference>
<dbReference type="GO" id="GO:0003700">
    <property type="term" value="F:DNA-binding transcription factor activity"/>
    <property type="evidence" value="ECO:0007669"/>
    <property type="project" value="TreeGrafter"/>
</dbReference>
<evidence type="ECO:0000256" key="3">
    <source>
        <dbReference type="ARBA" id="ARBA00023163"/>
    </source>
</evidence>
<dbReference type="InterPro" id="IPR001647">
    <property type="entry name" value="HTH_TetR"/>
</dbReference>
<dbReference type="AlphaFoldDB" id="A0A2P4UN09"/>
<gene>
    <name evidence="7" type="primary">ethR_2</name>
    <name evidence="7" type="ORF">BTM25_08370</name>
</gene>
<evidence type="ECO:0000259" key="6">
    <source>
        <dbReference type="PROSITE" id="PS50977"/>
    </source>
</evidence>
<dbReference type="PRINTS" id="PR00455">
    <property type="entry name" value="HTHTETR"/>
</dbReference>
<dbReference type="GO" id="GO:0000976">
    <property type="term" value="F:transcription cis-regulatory region binding"/>
    <property type="evidence" value="ECO:0007669"/>
    <property type="project" value="TreeGrafter"/>
</dbReference>
<dbReference type="InterPro" id="IPR050109">
    <property type="entry name" value="HTH-type_TetR-like_transc_reg"/>
</dbReference>
<keyword evidence="3" id="KW-0804">Transcription</keyword>
<organism evidence="7 8">
    <name type="scientific">Actinomadura rubteroloni</name>
    <dbReference type="NCBI Taxonomy" id="1926885"/>
    <lineage>
        <taxon>Bacteria</taxon>
        <taxon>Bacillati</taxon>
        <taxon>Actinomycetota</taxon>
        <taxon>Actinomycetes</taxon>
        <taxon>Streptosporangiales</taxon>
        <taxon>Thermomonosporaceae</taxon>
        <taxon>Actinomadura</taxon>
    </lineage>
</organism>
<evidence type="ECO:0000256" key="1">
    <source>
        <dbReference type="ARBA" id="ARBA00023015"/>
    </source>
</evidence>
<evidence type="ECO:0000313" key="7">
    <source>
        <dbReference type="EMBL" id="POM26437.1"/>
    </source>
</evidence>
<keyword evidence="2 4" id="KW-0238">DNA-binding</keyword>
<dbReference type="SUPFAM" id="SSF46689">
    <property type="entry name" value="Homeodomain-like"/>
    <property type="match status" value="1"/>
</dbReference>
<dbReference type="EMBL" id="MTBP01000001">
    <property type="protein sequence ID" value="POM26437.1"/>
    <property type="molecule type" value="Genomic_DNA"/>
</dbReference>
<reference evidence="7 8" key="1">
    <citation type="journal article" date="2017" name="Chemistry">
        <title>Isolation, Biosynthesis and Chemical Modifications of Rubterolones A-F: Rare Tropolone Alkaloids from Actinomadura sp. 5-2.</title>
        <authorList>
            <person name="Guo H."/>
            <person name="Benndorf R."/>
            <person name="Leichnitz D."/>
            <person name="Klassen J.L."/>
            <person name="Vollmers J."/>
            <person name="Gorls H."/>
            <person name="Steinacker M."/>
            <person name="Weigel C."/>
            <person name="Dahse H.M."/>
            <person name="Kaster A.K."/>
            <person name="de Beer Z.W."/>
            <person name="Poulsen M."/>
            <person name="Beemelmanns C."/>
        </authorList>
    </citation>
    <scope>NUCLEOTIDE SEQUENCE [LARGE SCALE GENOMIC DNA]</scope>
    <source>
        <strain evidence="7 8">5-2</strain>
    </source>
</reference>
<accession>A0A2P4UN09</accession>
<dbReference type="Pfam" id="PF00440">
    <property type="entry name" value="TetR_N"/>
    <property type="match status" value="1"/>
</dbReference>
<feature type="DNA-binding region" description="H-T-H motif" evidence="4">
    <location>
        <begin position="53"/>
        <end position="72"/>
    </location>
</feature>
<evidence type="ECO:0000256" key="2">
    <source>
        <dbReference type="ARBA" id="ARBA00023125"/>
    </source>
</evidence>